<reference evidence="14 15" key="1">
    <citation type="submission" date="2019-05" db="EMBL/GenBank/DDBJ databases">
        <title>Complete genome sequencing of Anaerostipes rhamnosivorans.</title>
        <authorList>
            <person name="Bui T.P.N."/>
            <person name="de Vos W.M."/>
        </authorList>
    </citation>
    <scope>NUCLEOTIDE SEQUENCE [LARGE SCALE GENOMIC DNA]</scope>
    <source>
        <strain evidence="14 15">1y2</strain>
    </source>
</reference>
<evidence type="ECO:0000313" key="14">
    <source>
        <dbReference type="EMBL" id="QCP36388.1"/>
    </source>
</evidence>
<dbReference type="Gene3D" id="6.10.340.10">
    <property type="match status" value="1"/>
</dbReference>
<dbReference type="InterPro" id="IPR003661">
    <property type="entry name" value="HisK_dim/P_dom"/>
</dbReference>
<comment type="catalytic activity">
    <reaction evidence="1">
        <text>ATP + protein L-histidine = ADP + protein N-phospho-L-histidine.</text>
        <dbReference type="EC" id="2.7.13.3"/>
    </reaction>
</comment>
<gene>
    <name evidence="14" type="ORF">AR1Y2_2934</name>
</gene>
<evidence type="ECO:0000256" key="3">
    <source>
        <dbReference type="ARBA" id="ARBA00012438"/>
    </source>
</evidence>
<dbReference type="InterPro" id="IPR005467">
    <property type="entry name" value="His_kinase_dom"/>
</dbReference>
<dbReference type="InterPro" id="IPR003594">
    <property type="entry name" value="HATPase_dom"/>
</dbReference>
<dbReference type="GO" id="GO:0005886">
    <property type="term" value="C:plasma membrane"/>
    <property type="evidence" value="ECO:0007669"/>
    <property type="project" value="TreeGrafter"/>
</dbReference>
<dbReference type="CDD" id="cd00082">
    <property type="entry name" value="HisKA"/>
    <property type="match status" value="1"/>
</dbReference>
<dbReference type="PANTHER" id="PTHR45436">
    <property type="entry name" value="SENSOR HISTIDINE KINASE YKOH"/>
    <property type="match status" value="1"/>
</dbReference>
<dbReference type="SUPFAM" id="SSF55874">
    <property type="entry name" value="ATPase domain of HSP90 chaperone/DNA topoisomerase II/histidine kinase"/>
    <property type="match status" value="1"/>
</dbReference>
<evidence type="ECO:0000256" key="9">
    <source>
        <dbReference type="ARBA" id="ARBA00023012"/>
    </source>
</evidence>
<dbReference type="SMART" id="SM00304">
    <property type="entry name" value="HAMP"/>
    <property type="match status" value="1"/>
</dbReference>
<evidence type="ECO:0000313" key="15">
    <source>
        <dbReference type="Proteomes" id="UP000298653"/>
    </source>
</evidence>
<dbReference type="InterPro" id="IPR003660">
    <property type="entry name" value="HAMP_dom"/>
</dbReference>
<dbReference type="InterPro" id="IPR036890">
    <property type="entry name" value="HATPase_C_sf"/>
</dbReference>
<keyword evidence="8 11" id="KW-1133">Transmembrane helix</keyword>
<evidence type="ECO:0000256" key="10">
    <source>
        <dbReference type="ARBA" id="ARBA00023136"/>
    </source>
</evidence>
<dbReference type="Gene3D" id="3.30.565.10">
    <property type="entry name" value="Histidine kinase-like ATPase, C-terminal domain"/>
    <property type="match status" value="1"/>
</dbReference>
<feature type="domain" description="Histidine kinase" evidence="12">
    <location>
        <begin position="236"/>
        <end position="453"/>
    </location>
</feature>
<dbReference type="SUPFAM" id="SSF47384">
    <property type="entry name" value="Homodimeric domain of signal transducing histidine kinase"/>
    <property type="match status" value="1"/>
</dbReference>
<protein>
    <recommendedName>
        <fullName evidence="3">histidine kinase</fullName>
        <ecNumber evidence="3">2.7.13.3</ecNumber>
    </recommendedName>
</protein>
<dbReference type="PROSITE" id="PS50885">
    <property type="entry name" value="HAMP"/>
    <property type="match status" value="1"/>
</dbReference>
<dbReference type="SMART" id="SM00388">
    <property type="entry name" value="HisKA"/>
    <property type="match status" value="1"/>
</dbReference>
<evidence type="ECO:0000256" key="6">
    <source>
        <dbReference type="ARBA" id="ARBA00022692"/>
    </source>
</evidence>
<keyword evidence="10 11" id="KW-0472">Membrane</keyword>
<organism evidence="14 15">
    <name type="scientific">Anaerostipes rhamnosivorans</name>
    <dbReference type="NCBI Taxonomy" id="1229621"/>
    <lineage>
        <taxon>Bacteria</taxon>
        <taxon>Bacillati</taxon>
        <taxon>Bacillota</taxon>
        <taxon>Clostridia</taxon>
        <taxon>Lachnospirales</taxon>
        <taxon>Lachnospiraceae</taxon>
        <taxon>Anaerostipes</taxon>
    </lineage>
</organism>
<dbReference type="EC" id="2.7.13.3" evidence="3"/>
<dbReference type="GO" id="GO:0000155">
    <property type="term" value="F:phosphorelay sensor kinase activity"/>
    <property type="evidence" value="ECO:0007669"/>
    <property type="project" value="InterPro"/>
</dbReference>
<dbReference type="SUPFAM" id="SSF158472">
    <property type="entry name" value="HAMP domain-like"/>
    <property type="match status" value="1"/>
</dbReference>
<dbReference type="Proteomes" id="UP000298653">
    <property type="component" value="Chromosome"/>
</dbReference>
<dbReference type="Pfam" id="PF00512">
    <property type="entry name" value="HisKA"/>
    <property type="match status" value="1"/>
</dbReference>
<dbReference type="CDD" id="cd00075">
    <property type="entry name" value="HATPase"/>
    <property type="match status" value="1"/>
</dbReference>
<evidence type="ECO:0000256" key="7">
    <source>
        <dbReference type="ARBA" id="ARBA00022777"/>
    </source>
</evidence>
<evidence type="ECO:0000256" key="4">
    <source>
        <dbReference type="ARBA" id="ARBA00022553"/>
    </source>
</evidence>
<name>A0A4P8IF16_9FIRM</name>
<dbReference type="PROSITE" id="PS50109">
    <property type="entry name" value="HIS_KIN"/>
    <property type="match status" value="1"/>
</dbReference>
<keyword evidence="4" id="KW-0597">Phosphoprotein</keyword>
<evidence type="ECO:0000259" key="13">
    <source>
        <dbReference type="PROSITE" id="PS50885"/>
    </source>
</evidence>
<dbReference type="Pfam" id="PF00672">
    <property type="entry name" value="HAMP"/>
    <property type="match status" value="1"/>
</dbReference>
<dbReference type="PANTHER" id="PTHR45436:SF5">
    <property type="entry name" value="SENSOR HISTIDINE KINASE TRCS"/>
    <property type="match status" value="1"/>
</dbReference>
<evidence type="ECO:0000256" key="1">
    <source>
        <dbReference type="ARBA" id="ARBA00000085"/>
    </source>
</evidence>
<proteinExistence type="predicted"/>
<dbReference type="KEGG" id="arf:AR1Y2_2934"/>
<evidence type="ECO:0000256" key="8">
    <source>
        <dbReference type="ARBA" id="ARBA00022989"/>
    </source>
</evidence>
<dbReference type="OrthoDB" id="9786919at2"/>
<evidence type="ECO:0000259" key="12">
    <source>
        <dbReference type="PROSITE" id="PS50109"/>
    </source>
</evidence>
<dbReference type="PRINTS" id="PR00344">
    <property type="entry name" value="BCTRLSENSOR"/>
</dbReference>
<keyword evidence="5" id="KW-0808">Transferase</keyword>
<keyword evidence="9" id="KW-0902">Two-component regulatory system</keyword>
<dbReference type="InterPro" id="IPR036097">
    <property type="entry name" value="HisK_dim/P_sf"/>
</dbReference>
<dbReference type="InterPro" id="IPR004358">
    <property type="entry name" value="Sig_transdc_His_kin-like_C"/>
</dbReference>
<dbReference type="SMART" id="SM00387">
    <property type="entry name" value="HATPase_c"/>
    <property type="match status" value="1"/>
</dbReference>
<dbReference type="CDD" id="cd06225">
    <property type="entry name" value="HAMP"/>
    <property type="match status" value="1"/>
</dbReference>
<dbReference type="EMBL" id="CP040058">
    <property type="protein sequence ID" value="QCP36388.1"/>
    <property type="molecule type" value="Genomic_DNA"/>
</dbReference>
<dbReference type="AlphaFoldDB" id="A0A4P8IF16"/>
<feature type="transmembrane region" description="Helical" evidence="11">
    <location>
        <begin position="149"/>
        <end position="171"/>
    </location>
</feature>
<feature type="transmembrane region" description="Helical" evidence="11">
    <location>
        <begin position="12"/>
        <end position="33"/>
    </location>
</feature>
<accession>A0A4P8IF16</accession>
<keyword evidence="15" id="KW-1185">Reference proteome</keyword>
<evidence type="ECO:0000256" key="2">
    <source>
        <dbReference type="ARBA" id="ARBA00004370"/>
    </source>
</evidence>
<sequence>MRRFSIKKRVTLWYTGMIAVVLAVVFAGVFIFINQLELSKTEEDLQGSVADFADEFEFQNGTYYLSSDVDYYDDGVMFCIYDQDGRLLHGSMPVEFPKNLKLRSHEVRNVKQGGKQWMVYDAAYQYGTGKAIWIRGIASIHSMEQTMRMVMLAFAAVYPLLILMIGVIGYIMTKKALKPVDEICTTAEEISSGADLSKRLLVPKTEDEMHQLTCTFNEMFDRLEASFEDEKQFTSDVSHELRTPVSVIIAECEYALEEDSISEEQKQEIRIVLRQAKKMSELISQLLMIARCERGKETFQFEAVDMSMLVETTLEELSGKAEEKKIHLLSEIEPGLMAAGDQMLLTRMLINLVENSINYGKRNGIVKVSLFREDGKIRGIVKDDGQGIKSEHLDKIWNRFYRADRSRNTQNQERGTGLGLSMVRWIVRIHEGQIWVKSREGEGSEFIFELKEM</sequence>
<dbReference type="Pfam" id="PF02518">
    <property type="entry name" value="HATPase_c"/>
    <property type="match status" value="1"/>
</dbReference>
<dbReference type="InterPro" id="IPR050428">
    <property type="entry name" value="TCS_sensor_his_kinase"/>
</dbReference>
<dbReference type="FunFam" id="3.30.565.10:FF:000006">
    <property type="entry name" value="Sensor histidine kinase WalK"/>
    <property type="match status" value="1"/>
</dbReference>
<dbReference type="Gene3D" id="1.10.287.130">
    <property type="match status" value="1"/>
</dbReference>
<keyword evidence="6 11" id="KW-0812">Transmembrane</keyword>
<evidence type="ECO:0000256" key="11">
    <source>
        <dbReference type="SAM" id="Phobius"/>
    </source>
</evidence>
<evidence type="ECO:0000256" key="5">
    <source>
        <dbReference type="ARBA" id="ARBA00022679"/>
    </source>
</evidence>
<comment type="subcellular location">
    <subcellularLocation>
        <location evidence="2">Membrane</location>
    </subcellularLocation>
</comment>
<keyword evidence="7 14" id="KW-0418">Kinase</keyword>
<feature type="domain" description="HAMP" evidence="13">
    <location>
        <begin position="174"/>
        <end position="228"/>
    </location>
</feature>